<dbReference type="PANTHER" id="PTHR45708">
    <property type="entry name" value="ENDOCHITINASE"/>
    <property type="match status" value="1"/>
</dbReference>
<dbReference type="InterPro" id="IPR017853">
    <property type="entry name" value="GH"/>
</dbReference>
<dbReference type="InterPro" id="IPR050542">
    <property type="entry name" value="Glycosyl_Hydrlase18_Chitinase"/>
</dbReference>
<dbReference type="HOGENOM" id="CLU_309452_0_0_6"/>
<feature type="compositionally biased region" description="Polar residues" evidence="3">
    <location>
        <begin position="1"/>
        <end position="13"/>
    </location>
</feature>
<dbReference type="AlphaFoldDB" id="A0A0A8E6C8"/>
<dbReference type="EMBL" id="CP010427">
    <property type="protein sequence ID" value="AJC49514.1"/>
    <property type="molecule type" value="Genomic_DNA"/>
</dbReference>
<evidence type="ECO:0000313" key="5">
    <source>
        <dbReference type="Proteomes" id="UP000031104"/>
    </source>
</evidence>
<dbReference type="PANTHER" id="PTHR45708:SF49">
    <property type="entry name" value="ENDOCHITINASE"/>
    <property type="match status" value="1"/>
</dbReference>
<keyword evidence="1" id="KW-0378">Hydrolase</keyword>
<dbReference type="STRING" id="594679.SD28_00900"/>
<evidence type="ECO:0000256" key="1">
    <source>
        <dbReference type="ARBA" id="ARBA00022801"/>
    </source>
</evidence>
<feature type="region of interest" description="Disordered" evidence="3">
    <location>
        <begin position="1"/>
        <end position="33"/>
    </location>
</feature>
<keyword evidence="2" id="KW-0326">Glycosidase</keyword>
<dbReference type="KEGG" id="fgu:SD28_00900"/>
<proteinExistence type="predicted"/>
<dbReference type="Gene3D" id="3.20.20.80">
    <property type="entry name" value="Glycosidases"/>
    <property type="match status" value="2"/>
</dbReference>
<evidence type="ECO:0000256" key="3">
    <source>
        <dbReference type="SAM" id="MobiDB-lite"/>
    </source>
</evidence>
<feature type="compositionally biased region" description="Basic and acidic residues" evidence="3">
    <location>
        <begin position="16"/>
        <end position="33"/>
    </location>
</feature>
<keyword evidence="5" id="KW-1185">Reference proteome</keyword>
<protein>
    <submittedName>
        <fullName evidence="4">Chitinase</fullName>
    </submittedName>
</protein>
<dbReference type="SUPFAM" id="SSF51445">
    <property type="entry name" value="(Trans)glycosidases"/>
    <property type="match status" value="2"/>
</dbReference>
<evidence type="ECO:0000313" key="4">
    <source>
        <dbReference type="EMBL" id="AJC49514.1"/>
    </source>
</evidence>
<evidence type="ECO:0000256" key="2">
    <source>
        <dbReference type="ARBA" id="ARBA00023295"/>
    </source>
</evidence>
<name>A0A0A8E6C8_9GAMM</name>
<accession>A0A0A8E6C8</accession>
<reference evidence="4 5" key="1">
    <citation type="submission" date="2014-12" db="EMBL/GenBank/DDBJ databases">
        <title>Complete genome sequence of Francisella guanzhouensis strain 08HL01032 isolated from air-conditioning system in China.</title>
        <authorList>
            <person name="Svensson D."/>
            <person name="Ohrman C."/>
            <person name="Backman S."/>
            <person name="Karlsson E."/>
            <person name="Nilsson E."/>
            <person name="Bystrom M."/>
            <person name="Larkeryd A."/>
            <person name="Stenberg P."/>
            <person name="Scholtz H.C."/>
            <person name="Forsman M."/>
            <person name="Sjodin A."/>
        </authorList>
    </citation>
    <scope>NUCLEOTIDE SEQUENCE [LARGE SCALE GENOMIC DNA]</scope>
    <source>
        <strain evidence="4 5">08HL01032</strain>
    </source>
</reference>
<gene>
    <name evidence="4" type="ORF">SD28_00900</name>
</gene>
<organism evidence="4 5">
    <name type="scientific">Allofrancisella guangzhouensis</name>
    <dbReference type="NCBI Taxonomy" id="594679"/>
    <lineage>
        <taxon>Bacteria</taxon>
        <taxon>Pseudomonadati</taxon>
        <taxon>Pseudomonadota</taxon>
        <taxon>Gammaproteobacteria</taxon>
        <taxon>Thiotrichales</taxon>
        <taxon>Francisellaceae</taxon>
        <taxon>Allofrancisella</taxon>
    </lineage>
</organism>
<sequence length="952" mass="105479">MFLSKNTEPNMQPSEMVDKQKDKPTKSTLESPHKKLLPDRIIGGFLDMRALSSANNIDMKKVADDGYNVIIIANTEVYGTDINFSSNSLAGVSNQTFEKKIAEAKSAGLDIVLGVGGIPNTFYPGAQKNELDPKIIGEDLTDIQINTLANNIVKFLKKYDIKGIVFGIRKFVSPGFLTKLIARIKHIDSNLAIILSPKVNDYKLVTTGHSDDYSSAIKSGNVDYLFIQEYDEYPQYDPNFISESYDKIIQNAEVPFKTKVLIMEPTDPLAGGGVNTVYHPMADATNSLTTSQAVALMLPQLEKIKLKPRFSGIVGWTLNADYTSDLYDDDHKAGSFALGLRNCIYKNICDPGVRIIKGPVVAGFLPLWGKSSTYNISGRQLNSNPISIKMPEDKEYCDESPEVCKYNVFIVAYLTYTSSAGFKFTFSQENGDSKEIYSPQELKEFIGYMKQKGKHVIVSIGGKFSYIEWQKFDFDALAKIVDNYGFDGVNFDLSPPDLPQNKQMVQQAAKEILEFVRYMKSTNPDFWLTFSPVWTYIVAPLDKNGEDNIYRNQSYADLINEIGVNNINYIWLNTYGHSGMDGILGFYKGPKGNYMKITSSDGYPNFMASLAWALTTQEGYDVNKPKYQVDRVPKIPANKLVFTIPAIEGVTARGMVYALSTKDINNTVELMEKHKASFGGFALWSIDFDAMKIDQGELSVGYSHQSWSTTDAIASIKLPPIVSQVVDKSNFAKAYNKKNNQESSSIMGAVIKYPDNIGTYDGNTIISYQGSEYKCISQFVAGLCNDKMYMPNGLHGGFAWKKIQKTVGGSTIVNEPEKIIVDGVYQYPSNIGSYSDAEVVISGDKKYECIIGKQVLCNNLIYAPYGAKGYLAWSDITKATNIGTLIVSGNIKKPKAAEYVYPNGITSYAGGTTVAIGNDLYRCRVGPESKLCSIEAYDPSGEYGKDAWAKIN</sequence>
<dbReference type="Proteomes" id="UP000031104">
    <property type="component" value="Chromosome"/>
</dbReference>
<dbReference type="GO" id="GO:0016798">
    <property type="term" value="F:hydrolase activity, acting on glycosyl bonds"/>
    <property type="evidence" value="ECO:0007669"/>
    <property type="project" value="UniProtKB-KW"/>
</dbReference>